<name>A0A8S4QAD3_OWEFU</name>
<reference evidence="2" key="1">
    <citation type="submission" date="2022-03" db="EMBL/GenBank/DDBJ databases">
        <authorList>
            <person name="Martin C."/>
        </authorList>
    </citation>
    <scope>NUCLEOTIDE SEQUENCE</scope>
</reference>
<gene>
    <name evidence="2" type="ORF">OFUS_LOCUS25305</name>
</gene>
<dbReference type="Proteomes" id="UP000749559">
    <property type="component" value="Unassembled WGS sequence"/>
</dbReference>
<feature type="non-terminal residue" evidence="2">
    <location>
        <position position="1"/>
    </location>
</feature>
<organism evidence="2 3">
    <name type="scientific">Owenia fusiformis</name>
    <name type="common">Polychaete worm</name>
    <dbReference type="NCBI Taxonomy" id="6347"/>
    <lineage>
        <taxon>Eukaryota</taxon>
        <taxon>Metazoa</taxon>
        <taxon>Spiralia</taxon>
        <taxon>Lophotrochozoa</taxon>
        <taxon>Annelida</taxon>
        <taxon>Polychaeta</taxon>
        <taxon>Sedentaria</taxon>
        <taxon>Canalipalpata</taxon>
        <taxon>Sabellida</taxon>
        <taxon>Oweniida</taxon>
        <taxon>Oweniidae</taxon>
        <taxon>Owenia</taxon>
    </lineage>
</organism>
<dbReference type="Pfam" id="PF10523">
    <property type="entry name" value="BEN"/>
    <property type="match status" value="1"/>
</dbReference>
<dbReference type="SMART" id="SM01025">
    <property type="entry name" value="BEN"/>
    <property type="match status" value="1"/>
</dbReference>
<dbReference type="GO" id="GO:0003677">
    <property type="term" value="F:DNA binding"/>
    <property type="evidence" value="ECO:0007669"/>
    <property type="project" value="InterPro"/>
</dbReference>
<protein>
    <recommendedName>
        <fullName evidence="1">BEN domain-containing protein</fullName>
    </recommendedName>
</protein>
<accession>A0A8S4QAD3</accession>
<dbReference type="InterPro" id="IPR018379">
    <property type="entry name" value="BEN_domain"/>
</dbReference>
<dbReference type="Gene3D" id="1.10.10.2590">
    <property type="entry name" value="BEN domain"/>
    <property type="match status" value="1"/>
</dbReference>
<dbReference type="EMBL" id="CAIIXF020000012">
    <property type="protein sequence ID" value="CAH1801518.1"/>
    <property type="molecule type" value="Genomic_DNA"/>
</dbReference>
<dbReference type="AlphaFoldDB" id="A0A8S4QAD3"/>
<feature type="domain" description="BEN" evidence="1">
    <location>
        <begin position="30"/>
        <end position="104"/>
    </location>
</feature>
<keyword evidence="3" id="KW-1185">Reference proteome</keyword>
<proteinExistence type="predicted"/>
<evidence type="ECO:0000313" key="2">
    <source>
        <dbReference type="EMBL" id="CAH1801518.1"/>
    </source>
</evidence>
<evidence type="ECO:0000313" key="3">
    <source>
        <dbReference type="Proteomes" id="UP000749559"/>
    </source>
</evidence>
<evidence type="ECO:0000259" key="1">
    <source>
        <dbReference type="SMART" id="SM01025"/>
    </source>
</evidence>
<comment type="caution">
    <text evidence="2">The sequence shown here is derived from an EMBL/GenBank/DDBJ whole genome shotgun (WGS) entry which is preliminary data.</text>
</comment>
<sequence length="107" mass="11856">KVESASGTCGTSKDDESAYDLVKNQSKNSHETARFLMHKYFTEQELIEHSLTGKTASRSNVSRPPLNQGKVRAILGAMERHCGISTSEAKQKLQNIAKPLRAKLKKN</sequence>